<evidence type="ECO:0000313" key="1">
    <source>
        <dbReference type="EMBL" id="CAB0150120.1"/>
    </source>
</evidence>
<gene>
    <name evidence="1" type="ORF">PSI9734_00686</name>
</gene>
<dbReference type="InterPro" id="IPR021431">
    <property type="entry name" value="DUF3080"/>
</dbReference>
<protein>
    <recommendedName>
        <fullName evidence="3">DUF3080 domain-containing protein</fullName>
    </recommendedName>
</protein>
<dbReference type="Pfam" id="PF11279">
    <property type="entry name" value="DUF3080"/>
    <property type="match status" value="1"/>
</dbReference>
<reference evidence="1 2" key="1">
    <citation type="submission" date="2020-02" db="EMBL/GenBank/DDBJ databases">
        <authorList>
            <person name="Rodrigo-Torres L."/>
            <person name="Arahal R. D."/>
            <person name="Lucena T."/>
        </authorList>
    </citation>
    <scope>NUCLEOTIDE SEQUENCE [LARGE SCALE GENOMIC DNA]</scope>
    <source>
        <strain evidence="1 2">CECT 9734</strain>
    </source>
</reference>
<dbReference type="Proteomes" id="UP000481517">
    <property type="component" value="Unassembled WGS sequence"/>
</dbReference>
<sequence>MMRDPHQNQNGVIVRFYRRLCYVLCGLISWSILSACSPAPEGLAHLIDYQSRVASTLNRKPVEYQPSAVSQLPDIRELRTDYQRVSISLLDSWRINECAAGHLIAERNSALGKLEQGLSRYHTDLRLVVALQQCITLLSDDDPALAQRLSTALKQKRANLAALKQQAIATDPALRHGLRIGAAPLRELNAQSLAQSLSALATIVQLVESPTDTSLSTSQLPSTAAVEQALQTLHQSDYLPQLWRTLHTQQHYLEQLAPLLVDLATAAGCDSPGTPERATILHRVFLKFFIGQVQPQLAATAAQGAAANQLLQQLNTAISNPKLERYITQLQGLSPKLTHTTKAHVKPWQDFFSQCGFEPGAQ</sequence>
<keyword evidence="2" id="KW-1185">Reference proteome</keyword>
<dbReference type="EMBL" id="CADCXY010000001">
    <property type="protein sequence ID" value="CAB0150120.1"/>
    <property type="molecule type" value="Genomic_DNA"/>
</dbReference>
<accession>A0A6S6WKS4</accession>
<dbReference type="AlphaFoldDB" id="A0A6S6WKS4"/>
<organism evidence="1 2">
    <name type="scientific">Pseudidiomarina piscicola</name>
    <dbReference type="NCBI Taxonomy" id="2614830"/>
    <lineage>
        <taxon>Bacteria</taxon>
        <taxon>Pseudomonadati</taxon>
        <taxon>Pseudomonadota</taxon>
        <taxon>Gammaproteobacteria</taxon>
        <taxon>Alteromonadales</taxon>
        <taxon>Idiomarinaceae</taxon>
        <taxon>Pseudidiomarina</taxon>
    </lineage>
</organism>
<proteinExistence type="predicted"/>
<name>A0A6S6WKS4_9GAMM</name>
<evidence type="ECO:0000313" key="2">
    <source>
        <dbReference type="Proteomes" id="UP000481517"/>
    </source>
</evidence>
<dbReference type="RefSeq" id="WP_173919692.1">
    <property type="nucleotide sequence ID" value="NZ_CADCXY010000001.1"/>
</dbReference>
<evidence type="ECO:0008006" key="3">
    <source>
        <dbReference type="Google" id="ProtNLM"/>
    </source>
</evidence>